<proteinExistence type="predicted"/>
<organism evidence="11 12">
    <name type="scientific">Dissostichus eleginoides</name>
    <name type="common">Patagonian toothfish</name>
    <name type="synonym">Dissostichus amissus</name>
    <dbReference type="NCBI Taxonomy" id="100907"/>
    <lineage>
        <taxon>Eukaryota</taxon>
        <taxon>Metazoa</taxon>
        <taxon>Chordata</taxon>
        <taxon>Craniata</taxon>
        <taxon>Vertebrata</taxon>
        <taxon>Euteleostomi</taxon>
        <taxon>Actinopterygii</taxon>
        <taxon>Neopterygii</taxon>
        <taxon>Teleostei</taxon>
        <taxon>Neoteleostei</taxon>
        <taxon>Acanthomorphata</taxon>
        <taxon>Eupercaria</taxon>
        <taxon>Perciformes</taxon>
        <taxon>Notothenioidei</taxon>
        <taxon>Nototheniidae</taxon>
        <taxon>Dissostichus</taxon>
    </lineage>
</organism>
<feature type="transmembrane region" description="Helical" evidence="9">
    <location>
        <begin position="161"/>
        <end position="185"/>
    </location>
</feature>
<evidence type="ECO:0000256" key="2">
    <source>
        <dbReference type="ARBA" id="ARBA00022475"/>
    </source>
</evidence>
<evidence type="ECO:0000256" key="5">
    <source>
        <dbReference type="ARBA" id="ARBA00023040"/>
    </source>
</evidence>
<keyword evidence="7 11" id="KW-0675">Receptor</keyword>
<dbReference type="EMBL" id="JASDAP010000489">
    <property type="protein sequence ID" value="KAK1874701.1"/>
    <property type="molecule type" value="Genomic_DNA"/>
</dbReference>
<evidence type="ECO:0000256" key="7">
    <source>
        <dbReference type="ARBA" id="ARBA00023170"/>
    </source>
</evidence>
<keyword evidence="2" id="KW-1003">Cell membrane</keyword>
<protein>
    <submittedName>
        <fullName evidence="11">Histamine H2 receptor</fullName>
    </submittedName>
</protein>
<keyword evidence="4 9" id="KW-1133">Transmembrane helix</keyword>
<comment type="subcellular location">
    <subcellularLocation>
        <location evidence="1">Cell membrane</location>
        <topology evidence="1">Multi-pass membrane protein</topology>
    </subcellularLocation>
</comment>
<gene>
    <name evidence="11" type="ORF">KUDE01_006926</name>
</gene>
<evidence type="ECO:0000256" key="1">
    <source>
        <dbReference type="ARBA" id="ARBA00004651"/>
    </source>
</evidence>
<dbReference type="PANTHER" id="PTHR22752:SF14">
    <property type="entry name" value="G-PROTEIN COUPLED RECEPTORS FAMILY 1 PROFILE DOMAIN-CONTAINING PROTEIN"/>
    <property type="match status" value="1"/>
</dbReference>
<keyword evidence="12" id="KW-1185">Reference proteome</keyword>
<dbReference type="PRINTS" id="PR00237">
    <property type="entry name" value="GPCRRHODOPSN"/>
</dbReference>
<dbReference type="GO" id="GO:0005886">
    <property type="term" value="C:plasma membrane"/>
    <property type="evidence" value="ECO:0007669"/>
    <property type="project" value="UniProtKB-SubCell"/>
</dbReference>
<keyword evidence="6 9" id="KW-0472">Membrane</keyword>
<dbReference type="CDD" id="cd00637">
    <property type="entry name" value="7tm_classA_rhodopsin-like"/>
    <property type="match status" value="1"/>
</dbReference>
<keyword evidence="8" id="KW-0807">Transducer</keyword>
<evidence type="ECO:0000256" key="9">
    <source>
        <dbReference type="SAM" id="Phobius"/>
    </source>
</evidence>
<reference evidence="11" key="1">
    <citation type="submission" date="2023-04" db="EMBL/GenBank/DDBJ databases">
        <title>Chromosome-level genome of Chaenocephalus aceratus.</title>
        <authorList>
            <person name="Park H."/>
        </authorList>
    </citation>
    <scope>NUCLEOTIDE SEQUENCE</scope>
    <source>
        <strain evidence="11">DE</strain>
        <tissue evidence="11">Muscle</tissue>
    </source>
</reference>
<keyword evidence="5" id="KW-0297">G-protein coupled receptor</keyword>
<feature type="transmembrane region" description="Helical" evidence="9">
    <location>
        <begin position="29"/>
        <end position="56"/>
    </location>
</feature>
<evidence type="ECO:0000256" key="8">
    <source>
        <dbReference type="ARBA" id="ARBA00023224"/>
    </source>
</evidence>
<feature type="transmembrane region" description="Helical" evidence="9">
    <location>
        <begin position="6"/>
        <end position="22"/>
    </location>
</feature>
<sequence length="263" mass="29033">MVFSCVASVSGNLLLLLLLLLHKNLRSDTLILTLSCCFSDITLSLSAFPLAVYHAVSHPPGPPPSDGVLCQGGGFLLLLLQTSSLYSLFWTSVDTFVDICFALIYSMIVTPGRCRLVLLMMWSGCLGAAALPLMGFGHYTYREERYLCGPDFSPAHTAFVMLWLVGVFVPLIAMVSLYGHVVIVARKQARRGTFICNEINCHYVPANIYLRMCVLVCWLPYMTVCVYETFSGHQSPSVISALSTWLVLSSTALNPWITCLTQR</sequence>
<dbReference type="PANTHER" id="PTHR22752">
    <property type="entry name" value="G PROTEIN-COUPLED RECEPTOR"/>
    <property type="match status" value="1"/>
</dbReference>
<dbReference type="Gene3D" id="1.20.1070.10">
    <property type="entry name" value="Rhodopsin 7-helix transmembrane proteins"/>
    <property type="match status" value="1"/>
</dbReference>
<evidence type="ECO:0000313" key="11">
    <source>
        <dbReference type="EMBL" id="KAK1874701.1"/>
    </source>
</evidence>
<dbReference type="InterPro" id="IPR000276">
    <property type="entry name" value="GPCR_Rhodpsn"/>
</dbReference>
<accession>A0AAD9ERS9</accession>
<evidence type="ECO:0000256" key="6">
    <source>
        <dbReference type="ARBA" id="ARBA00023136"/>
    </source>
</evidence>
<dbReference type="GO" id="GO:0004930">
    <property type="term" value="F:G protein-coupled receptor activity"/>
    <property type="evidence" value="ECO:0007669"/>
    <property type="project" value="UniProtKB-KW"/>
</dbReference>
<feature type="transmembrane region" description="Helical" evidence="9">
    <location>
        <begin position="117"/>
        <end position="141"/>
    </location>
</feature>
<dbReference type="AlphaFoldDB" id="A0AAD9ERS9"/>
<feature type="transmembrane region" description="Helical" evidence="9">
    <location>
        <begin position="85"/>
        <end position="105"/>
    </location>
</feature>
<dbReference type="PROSITE" id="PS50262">
    <property type="entry name" value="G_PROTEIN_RECEP_F1_2"/>
    <property type="match status" value="1"/>
</dbReference>
<dbReference type="SUPFAM" id="SSF81321">
    <property type="entry name" value="Family A G protein-coupled receptor-like"/>
    <property type="match status" value="1"/>
</dbReference>
<evidence type="ECO:0000259" key="10">
    <source>
        <dbReference type="PROSITE" id="PS50262"/>
    </source>
</evidence>
<dbReference type="Pfam" id="PF00001">
    <property type="entry name" value="7tm_1"/>
    <property type="match status" value="1"/>
</dbReference>
<evidence type="ECO:0000256" key="3">
    <source>
        <dbReference type="ARBA" id="ARBA00022692"/>
    </source>
</evidence>
<feature type="domain" description="G-protein coupled receptors family 1 profile" evidence="10">
    <location>
        <begin position="11"/>
        <end position="258"/>
    </location>
</feature>
<name>A0AAD9ERS9_DISEL</name>
<keyword evidence="3 9" id="KW-0812">Transmembrane</keyword>
<comment type="caution">
    <text evidence="11">The sequence shown here is derived from an EMBL/GenBank/DDBJ whole genome shotgun (WGS) entry which is preliminary data.</text>
</comment>
<dbReference type="InterPro" id="IPR017452">
    <property type="entry name" value="GPCR_Rhodpsn_7TM"/>
</dbReference>
<evidence type="ECO:0000313" key="12">
    <source>
        <dbReference type="Proteomes" id="UP001228049"/>
    </source>
</evidence>
<dbReference type="Proteomes" id="UP001228049">
    <property type="component" value="Unassembled WGS sequence"/>
</dbReference>
<evidence type="ECO:0000256" key="4">
    <source>
        <dbReference type="ARBA" id="ARBA00022989"/>
    </source>
</evidence>